<dbReference type="Pfam" id="PF02777">
    <property type="entry name" value="Sod_Fe_C"/>
    <property type="match status" value="1"/>
</dbReference>
<organism evidence="9 10">
    <name type="scientific">Limisphaera ngatamarikiensis</name>
    <dbReference type="NCBI Taxonomy" id="1324935"/>
    <lineage>
        <taxon>Bacteria</taxon>
        <taxon>Pseudomonadati</taxon>
        <taxon>Verrucomicrobiota</taxon>
        <taxon>Verrucomicrobiia</taxon>
        <taxon>Limisphaerales</taxon>
        <taxon>Limisphaeraceae</taxon>
        <taxon>Limisphaera</taxon>
    </lineage>
</organism>
<dbReference type="PANTHER" id="PTHR43595:SF2">
    <property type="entry name" value="SMALL RIBOSOMAL SUBUNIT PROTEIN MS42"/>
    <property type="match status" value="1"/>
</dbReference>
<dbReference type="InterPro" id="IPR001189">
    <property type="entry name" value="Mn/Fe_SOD"/>
</dbReference>
<evidence type="ECO:0000259" key="8">
    <source>
        <dbReference type="Pfam" id="PF02777"/>
    </source>
</evidence>
<comment type="catalytic activity">
    <reaction evidence="6">
        <text>2 superoxide + 2 H(+) = H2O2 + O2</text>
        <dbReference type="Rhea" id="RHEA:20696"/>
        <dbReference type="ChEBI" id="CHEBI:15378"/>
        <dbReference type="ChEBI" id="CHEBI:15379"/>
        <dbReference type="ChEBI" id="CHEBI:16240"/>
        <dbReference type="ChEBI" id="CHEBI:18421"/>
        <dbReference type="EC" id="1.15.1.1"/>
    </reaction>
</comment>
<dbReference type="GO" id="GO:0005737">
    <property type="term" value="C:cytoplasm"/>
    <property type="evidence" value="ECO:0007669"/>
    <property type="project" value="TreeGrafter"/>
</dbReference>
<dbReference type="PRINTS" id="PR01703">
    <property type="entry name" value="MNSODISMTASE"/>
</dbReference>
<dbReference type="FunFam" id="1.10.287.990:FF:000001">
    <property type="entry name" value="Superoxide dismutase"/>
    <property type="match status" value="1"/>
</dbReference>
<proteinExistence type="inferred from homology"/>
<evidence type="ECO:0000256" key="6">
    <source>
        <dbReference type="RuleBase" id="RU000414"/>
    </source>
</evidence>
<dbReference type="InterPro" id="IPR036324">
    <property type="entry name" value="Mn/Fe_SOD_N_sf"/>
</dbReference>
<feature type="binding site" evidence="5">
    <location>
        <position position="60"/>
    </location>
    <ligand>
        <name>Mn(2+)</name>
        <dbReference type="ChEBI" id="CHEBI:29035"/>
    </ligand>
</feature>
<evidence type="ECO:0000256" key="4">
    <source>
        <dbReference type="ARBA" id="ARBA00023002"/>
    </source>
</evidence>
<dbReference type="SUPFAM" id="SSF46609">
    <property type="entry name" value="Fe,Mn superoxide dismutase (SOD), N-terminal domain"/>
    <property type="match status" value="1"/>
</dbReference>
<dbReference type="EMBL" id="JAAKYA010000064">
    <property type="protein sequence ID" value="NGO39642.1"/>
    <property type="molecule type" value="Genomic_DNA"/>
</dbReference>
<dbReference type="InterPro" id="IPR019832">
    <property type="entry name" value="Mn/Fe_SOD_C"/>
</dbReference>
<dbReference type="InterPro" id="IPR036314">
    <property type="entry name" value="SOD_C_sf"/>
</dbReference>
<keyword evidence="3 5" id="KW-0479">Metal-binding</keyword>
<sequence>MLTRREALKRTTLAVIGTAVSARSLAQTAAPSVQPFTLPPLPYAVDALEPHIDARTMEIHHDRHHGGYVANLNKAIEAEPSLRGRALEDMLRNLASVPESVRTAVRNNGGGHFNHSLFWQMMSPKGGKPGGELLKALETAFGGLDAFRQQFTSAALGVFGSGWAWLVWHAGRLRIQTTPNQDTPLADGAYPILGVDVWEHAYYLKYQNRRADYLAAWWNVVHWDFVAERYARRPV</sequence>
<dbReference type="FunFam" id="3.55.40.20:FF:000001">
    <property type="entry name" value="Superoxide dismutase"/>
    <property type="match status" value="1"/>
</dbReference>
<keyword evidence="4 6" id="KW-0560">Oxidoreductase</keyword>
<accession>A0A6M1RY23</accession>
<dbReference type="Gene3D" id="1.10.287.990">
    <property type="entry name" value="Fe,Mn superoxide dismutase (SOD) domain"/>
    <property type="match status" value="1"/>
</dbReference>
<dbReference type="PIRSF" id="PIRSF000349">
    <property type="entry name" value="SODismutase"/>
    <property type="match status" value="1"/>
</dbReference>
<evidence type="ECO:0000259" key="7">
    <source>
        <dbReference type="Pfam" id="PF00081"/>
    </source>
</evidence>
<dbReference type="GO" id="GO:0004784">
    <property type="term" value="F:superoxide dismutase activity"/>
    <property type="evidence" value="ECO:0007669"/>
    <property type="project" value="UniProtKB-EC"/>
</dbReference>
<dbReference type="AlphaFoldDB" id="A0A6M1RY23"/>
<comment type="function">
    <text evidence="6">Destroys radicals which are normally produced within the cells and which are toxic to biological systems.</text>
</comment>
<feature type="binding site" evidence="5">
    <location>
        <position position="200"/>
    </location>
    <ligand>
        <name>Mn(2+)</name>
        <dbReference type="ChEBI" id="CHEBI:29035"/>
    </ligand>
</feature>
<gene>
    <name evidence="9" type="ORF">G4L39_09575</name>
</gene>
<dbReference type="PANTHER" id="PTHR43595">
    <property type="entry name" value="37S RIBOSOMAL PROTEIN S26, MITOCHONDRIAL"/>
    <property type="match status" value="1"/>
</dbReference>
<dbReference type="Pfam" id="PF00081">
    <property type="entry name" value="Sod_Fe_N"/>
    <property type="match status" value="1"/>
</dbReference>
<dbReference type="InterPro" id="IPR019831">
    <property type="entry name" value="Mn/Fe_SOD_N"/>
</dbReference>
<dbReference type="InterPro" id="IPR019833">
    <property type="entry name" value="Mn/Fe_SOD_BS"/>
</dbReference>
<evidence type="ECO:0000256" key="1">
    <source>
        <dbReference type="ARBA" id="ARBA00008714"/>
    </source>
</evidence>
<reference evidence="9 10" key="1">
    <citation type="submission" date="2020-02" db="EMBL/GenBank/DDBJ databases">
        <title>Draft genome sequence of Limisphaera ngatamarikiensis NGM72.4T, a thermophilic Verrucomicrobia grouped in subdivision 3.</title>
        <authorList>
            <person name="Carere C.R."/>
            <person name="Steen J."/>
            <person name="Hugenholtz P."/>
            <person name="Stott M.B."/>
        </authorList>
    </citation>
    <scope>NUCLEOTIDE SEQUENCE [LARGE SCALE GENOMIC DNA]</scope>
    <source>
        <strain evidence="9 10">NGM72.4</strain>
    </source>
</reference>
<protein>
    <recommendedName>
        <fullName evidence="2 6">Superoxide dismutase</fullName>
        <ecNumber evidence="2 6">1.15.1.1</ecNumber>
    </recommendedName>
</protein>
<dbReference type="Proteomes" id="UP000477311">
    <property type="component" value="Unassembled WGS sequence"/>
</dbReference>
<feature type="domain" description="Manganese/iron superoxide dismutase C-terminal" evidence="8">
    <location>
        <begin position="130"/>
        <end position="229"/>
    </location>
</feature>
<evidence type="ECO:0000256" key="5">
    <source>
        <dbReference type="PIRSR" id="PIRSR000349-1"/>
    </source>
</evidence>
<feature type="binding site" evidence="5">
    <location>
        <position position="196"/>
    </location>
    <ligand>
        <name>Mn(2+)</name>
        <dbReference type="ChEBI" id="CHEBI:29035"/>
    </ligand>
</feature>
<feature type="domain" description="Manganese/iron superoxide dismutase N-terminal" evidence="7">
    <location>
        <begin position="36"/>
        <end position="123"/>
    </location>
</feature>
<evidence type="ECO:0000256" key="3">
    <source>
        <dbReference type="ARBA" id="ARBA00022723"/>
    </source>
</evidence>
<dbReference type="Gene3D" id="3.55.40.20">
    <property type="entry name" value="Iron/manganese superoxide dismutase, C-terminal domain"/>
    <property type="match status" value="1"/>
</dbReference>
<evidence type="ECO:0000256" key="2">
    <source>
        <dbReference type="ARBA" id="ARBA00012682"/>
    </source>
</evidence>
<evidence type="ECO:0000313" key="10">
    <source>
        <dbReference type="Proteomes" id="UP000477311"/>
    </source>
</evidence>
<dbReference type="RefSeq" id="WP_165107796.1">
    <property type="nucleotide sequence ID" value="NZ_JAAKYA010000064.1"/>
</dbReference>
<dbReference type="GO" id="GO:0030145">
    <property type="term" value="F:manganese ion binding"/>
    <property type="evidence" value="ECO:0007669"/>
    <property type="project" value="UniProtKB-ARBA"/>
</dbReference>
<keyword evidence="10" id="KW-1185">Reference proteome</keyword>
<name>A0A6M1RY23_9BACT</name>
<dbReference type="SUPFAM" id="SSF54719">
    <property type="entry name" value="Fe,Mn superoxide dismutase (SOD), C-terminal domain"/>
    <property type="match status" value="1"/>
</dbReference>
<evidence type="ECO:0000313" key="9">
    <source>
        <dbReference type="EMBL" id="NGO39642.1"/>
    </source>
</evidence>
<comment type="caution">
    <text evidence="9">The sequence shown here is derived from an EMBL/GenBank/DDBJ whole genome shotgun (WGS) entry which is preliminary data.</text>
</comment>
<feature type="binding site" evidence="5">
    <location>
        <position position="115"/>
    </location>
    <ligand>
        <name>Mn(2+)</name>
        <dbReference type="ChEBI" id="CHEBI:29035"/>
    </ligand>
</feature>
<dbReference type="EC" id="1.15.1.1" evidence="2 6"/>
<dbReference type="PROSITE" id="PS00088">
    <property type="entry name" value="SOD_MN"/>
    <property type="match status" value="1"/>
</dbReference>
<comment type="similarity">
    <text evidence="1 6">Belongs to the iron/manganese superoxide dismutase family.</text>
</comment>